<name>A0AAW0QG66_9PEZI</name>
<dbReference type="AlphaFoldDB" id="A0AAW0QG66"/>
<feature type="region of interest" description="Disordered" evidence="1">
    <location>
        <begin position="44"/>
        <end position="63"/>
    </location>
</feature>
<protein>
    <submittedName>
        <fullName evidence="2">Uncharacterized protein</fullName>
    </submittedName>
</protein>
<sequence length="63" mass="7073">MLQVWESVAISKVEHWSSREVLRKVRMNAEPRITGTHVLVKSSSKACGGGHGYKPRMHMPLTS</sequence>
<reference evidence="2 3" key="1">
    <citation type="submission" date="2023-01" db="EMBL/GenBank/DDBJ databases">
        <title>Analysis of 21 Apiospora genomes using comparative genomics revels a genus with tremendous synthesis potential of carbohydrate active enzymes and secondary metabolites.</title>
        <authorList>
            <person name="Sorensen T."/>
        </authorList>
    </citation>
    <scope>NUCLEOTIDE SEQUENCE [LARGE SCALE GENOMIC DNA]</scope>
    <source>
        <strain evidence="2 3">CBS 117206</strain>
    </source>
</reference>
<organism evidence="2 3">
    <name type="scientific">Apiospora kogelbergensis</name>
    <dbReference type="NCBI Taxonomy" id="1337665"/>
    <lineage>
        <taxon>Eukaryota</taxon>
        <taxon>Fungi</taxon>
        <taxon>Dikarya</taxon>
        <taxon>Ascomycota</taxon>
        <taxon>Pezizomycotina</taxon>
        <taxon>Sordariomycetes</taxon>
        <taxon>Xylariomycetidae</taxon>
        <taxon>Amphisphaeriales</taxon>
        <taxon>Apiosporaceae</taxon>
        <taxon>Apiospora</taxon>
    </lineage>
</organism>
<proteinExistence type="predicted"/>
<gene>
    <name evidence="2" type="ORF">PG999_011715</name>
</gene>
<accession>A0AAW0QG66</accession>
<evidence type="ECO:0000313" key="3">
    <source>
        <dbReference type="Proteomes" id="UP001392437"/>
    </source>
</evidence>
<comment type="caution">
    <text evidence="2">The sequence shown here is derived from an EMBL/GenBank/DDBJ whole genome shotgun (WGS) entry which is preliminary data.</text>
</comment>
<evidence type="ECO:0000256" key="1">
    <source>
        <dbReference type="SAM" id="MobiDB-lite"/>
    </source>
</evidence>
<dbReference type="Proteomes" id="UP001392437">
    <property type="component" value="Unassembled WGS sequence"/>
</dbReference>
<evidence type="ECO:0000313" key="2">
    <source>
        <dbReference type="EMBL" id="KAK8101341.1"/>
    </source>
</evidence>
<dbReference type="EMBL" id="JAQQWP010000009">
    <property type="protein sequence ID" value="KAK8101341.1"/>
    <property type="molecule type" value="Genomic_DNA"/>
</dbReference>
<keyword evidence="3" id="KW-1185">Reference proteome</keyword>